<feature type="compositionally biased region" description="Acidic residues" evidence="1">
    <location>
        <begin position="112"/>
        <end position="128"/>
    </location>
</feature>
<protein>
    <submittedName>
        <fullName evidence="2">Uncharacterized protein</fullName>
    </submittedName>
</protein>
<dbReference type="EMBL" id="CAMXCT020002657">
    <property type="protein sequence ID" value="CAL1152986.1"/>
    <property type="molecule type" value="Genomic_DNA"/>
</dbReference>
<dbReference type="Proteomes" id="UP001152797">
    <property type="component" value="Unassembled WGS sequence"/>
</dbReference>
<feature type="compositionally biased region" description="Basic and acidic residues" evidence="1">
    <location>
        <begin position="289"/>
        <end position="302"/>
    </location>
</feature>
<feature type="region of interest" description="Disordered" evidence="1">
    <location>
        <begin position="105"/>
        <end position="128"/>
    </location>
</feature>
<evidence type="ECO:0000256" key="1">
    <source>
        <dbReference type="SAM" id="MobiDB-lite"/>
    </source>
</evidence>
<comment type="caution">
    <text evidence="2">The sequence shown here is derived from an EMBL/GenBank/DDBJ whole genome shotgun (WGS) entry which is preliminary data.</text>
</comment>
<feature type="region of interest" description="Disordered" evidence="1">
    <location>
        <begin position="1183"/>
        <end position="1210"/>
    </location>
</feature>
<dbReference type="EMBL" id="CAMXCT030002657">
    <property type="protein sequence ID" value="CAL4786923.1"/>
    <property type="molecule type" value="Genomic_DNA"/>
</dbReference>
<dbReference type="EMBL" id="CAMXCT010002657">
    <property type="protein sequence ID" value="CAI3999611.1"/>
    <property type="molecule type" value="Genomic_DNA"/>
</dbReference>
<feature type="region of interest" description="Disordered" evidence="1">
    <location>
        <begin position="1"/>
        <end position="25"/>
    </location>
</feature>
<organism evidence="2">
    <name type="scientific">Cladocopium goreaui</name>
    <dbReference type="NCBI Taxonomy" id="2562237"/>
    <lineage>
        <taxon>Eukaryota</taxon>
        <taxon>Sar</taxon>
        <taxon>Alveolata</taxon>
        <taxon>Dinophyceae</taxon>
        <taxon>Suessiales</taxon>
        <taxon>Symbiodiniaceae</taxon>
        <taxon>Cladocopium</taxon>
    </lineage>
</organism>
<feature type="region of interest" description="Disordered" evidence="1">
    <location>
        <begin position="1115"/>
        <end position="1137"/>
    </location>
</feature>
<feature type="region of interest" description="Disordered" evidence="1">
    <location>
        <begin position="289"/>
        <end position="312"/>
    </location>
</feature>
<evidence type="ECO:0000313" key="3">
    <source>
        <dbReference type="EMBL" id="CAL1152986.1"/>
    </source>
</evidence>
<reference evidence="3" key="2">
    <citation type="submission" date="2024-04" db="EMBL/GenBank/DDBJ databases">
        <authorList>
            <person name="Chen Y."/>
            <person name="Shah S."/>
            <person name="Dougan E. K."/>
            <person name="Thang M."/>
            <person name="Chan C."/>
        </authorList>
    </citation>
    <scope>NUCLEOTIDE SEQUENCE [LARGE SCALE GENOMIC DNA]</scope>
</reference>
<gene>
    <name evidence="2" type="ORF">C1SCF055_LOCUS25795</name>
</gene>
<accession>A0A9P1D0D7</accession>
<proteinExistence type="predicted"/>
<keyword evidence="4" id="KW-1185">Reference proteome</keyword>
<feature type="compositionally biased region" description="Basic and acidic residues" evidence="1">
    <location>
        <begin position="1116"/>
        <end position="1137"/>
    </location>
</feature>
<name>A0A9P1D0D7_9DINO</name>
<sequence length="1449" mass="161745">MPRPSPFGAEPEEPTVQSSLASSSSGWKKYTLLEKEVGHKCLAALLGVGHKRLHKLESTRPDLRYGQKPYMSKPGTWTVDAFLKISYDAVAETLPDEFIRRGRASRPKRDLDGDEPSDYEELSSEVEMDDMKGKASAAKNEGSWDLGVITICDEEGRPRPTTVVVVDWVGIQTRVEVKKMNATHSWRTHLPATGVKLEGGLLRDDEGNHMFLCMQRRGWTLSPLESVLLTAAIQQPNNHSEQTGRSLRKLAEAVMYHYGHKYQRAVDYLQSLANNSFWEEAELPRAKVEERSRMLKDQKDSGTAEEPPSKKACSAFEKQMSKLPAGDLELVKDLVQFVYSFKTDLGETQIGSHPATLALDTLGSGSDESNKLHAAQLDGWYNEYACKVRKMPYLYRPPALAMDPSMNDETTKVPIICLRFTKPLDGLPVLEDWLDAWTCGPLSVDQIKGWTRTTIVLTILLAASEMDLSDPSCVQKLQPLFGVLDKCWLVPVHFTFGADQAWQSFRNLSLSYRGSERQAPNTLQLSLRFSHVMELRSQDGTHGSGLSTEQRLQDVVQSFNETSGLQNKHKIDEEKFKAIYNIIAGSCPAARDIIRAHLDRAKWKESAFSVEQFRSVRWMLNTAPRSSCCPTTLRKFLTVTELAQCMHLKLVIQSFLDAGRRLRASARPRVRLASEGFDKLCDFACVYANVLTEARSLASWSDEKEKGFMKAFYQKDYMSEIEALIVAKLPSWQPQHLSLWSDRVEPPATPCKVATAADIVQMEDEAQGAKFREIRAKISQDVASMTAYNAKIEANKKREHVVMVMHERSQMQVGKELCESYMEKWCRVDMTAKKENCDSKIDQMVRATAAAKKVEPRDVDLILYMDCTKMGVISQSEINYVGETAERLLYRNPSRSTLLLLPPLLVGSDGGGSLRNDIRKLEDKLLAHKIELKPFTINLDQKELHRNRDLPSAFIAFMGVVDSTLPLKGTAHRVVRGAPESENSTNVFCSSSLWLRQSLRPEAFPPALAEKEFVVPGEAFTCNDTRRNYSDQQETAQWLGGQAVPKALLQALTGDRKQFYGAVVVHPTSYDACVELASLQLGLSVMGSSSVQANFQCAKEMAKGHLLEAWKAARSPMDKTQPRYHKEPSPDSLPQKDDLPALKVCQVSDNKLCLPRDIRQMFLQCPIYGPEWRSLLKEFDAQRGVPASDGSPTPRSSANPNGTPSPVKDEVKMEKDEFDWSTAFPDEPKTMDAIKQKYGQDITEMPGHDPNVTFVLVPGPALFVTVKEAMVLKNAAINGPIVAHGAGVWLLGDKADKFKKDNPNRGIPCSCHNDEGWVVMEEQGADGDVVSLRVALQRVEKGGMVDFSLGGHTCARPAAVAQGHQDDHFQVAPDAAQALLWRPHAIATKNLKACNVASSFLWSALEESPLVLVWRLRIYATEKCVAACKPLWFLPAPLDLGKGRCQRLI</sequence>
<reference evidence="2" key="1">
    <citation type="submission" date="2022-10" db="EMBL/GenBank/DDBJ databases">
        <authorList>
            <person name="Chen Y."/>
            <person name="Dougan E. K."/>
            <person name="Chan C."/>
            <person name="Rhodes N."/>
            <person name="Thang M."/>
        </authorList>
    </citation>
    <scope>NUCLEOTIDE SEQUENCE</scope>
</reference>
<evidence type="ECO:0000313" key="4">
    <source>
        <dbReference type="Proteomes" id="UP001152797"/>
    </source>
</evidence>
<evidence type="ECO:0000313" key="2">
    <source>
        <dbReference type="EMBL" id="CAI3999611.1"/>
    </source>
</evidence>
<feature type="compositionally biased region" description="Polar residues" evidence="1">
    <location>
        <begin position="1190"/>
        <end position="1204"/>
    </location>
</feature>